<evidence type="ECO:0000256" key="2">
    <source>
        <dbReference type="SAM" id="MobiDB-lite"/>
    </source>
</evidence>
<dbReference type="Pfam" id="PF23603">
    <property type="entry name" value="Ubiquitin_TPR1"/>
    <property type="match status" value="1"/>
</dbReference>
<dbReference type="InterPro" id="IPR031105">
    <property type="entry name" value="TRP_plant"/>
</dbReference>
<dbReference type="GO" id="GO:0043565">
    <property type="term" value="F:sequence-specific DNA binding"/>
    <property type="evidence" value="ECO:0007669"/>
    <property type="project" value="UniProtKB-ARBA"/>
</dbReference>
<dbReference type="Gene3D" id="1.10.246.220">
    <property type="match status" value="1"/>
</dbReference>
<gene>
    <name evidence="4" type="ORF">GH714_035437</name>
</gene>
<comment type="caution">
    <text evidence="4">The sequence shown here is derived from an EMBL/GenBank/DDBJ whole genome shotgun (WGS) entry which is preliminary data.</text>
</comment>
<dbReference type="InterPro" id="IPR057625">
    <property type="entry name" value="TPR1-6-like_ubiquitin"/>
</dbReference>
<sequence>MCAFDLLAIVAGNLLLDKESPPSSSDTSADKDHCMVVNDNVKNEWQYDEKNMKIQVHDQGSPARSFFVSELVSLGNERNHCSKESLYAQNGLNSGLACTVATSECAERIDSEMLVNSKSKNEIGTFAGKLHVGSSGHWEFDDCKLEHETGKVINDEPDKSGKVQCGTVANVCSSEDPVVWDGKPHALVSSDSSAKVPLCGNNISHSSYPSNGDDVSVDGRDDDENSSGCTHPSTTKEFFRPAPRVGDRRIRKVLASKYWKVAPRLNDVTLSNTDGADSKPLCHKRKNYYKYQKSERLYPFKKRKHFACGSQLNSEGWISNEFVCHSPKKGCNGDAAGSCSKMHAAIGASSSVAGQHSSFRPRHSHVKLRIKSFMVPELFIEVPESATVGLLKRTVMEAVTAILGGGLRVGVLLQGKKVWDDDKTLVQTGICQNNQLDALGFSLEPNSSRAPPSLCPVDSSFLIDTAQPVSRYPPAPSVVHQTTYAASPEPHGTNLGNLIESDHDSAPSPTDMSFDKSTTDSKALVPVPEMNIEALAVVPAHLKSKRSAIVQRRIRRPFSVAEVEALVQAVEKLGTGRWRDVKLRAFDNAKHRTYVDLKMGTDSRFSGISDFKFEDDIVFPDSDQHPNSINGFKFKDTPFDIDFNFVDSSLVLPDLDTSKASHSSITTTDGDSPSDDNDFSETVLNYISQMLMEEDMEEKPCMFHDPLALQAAEKSLYDVLGEKNLSSPNQSSSYADQFLVDSPDDRILSGFSDYSRNSSSGYNTGSSVEQRCNGEFGEFKPSFMQTPLPTNFIFQSVANSSSQEPIKLQNGLARNDNDVMGSSIGMIMLPNWFSGNELALQFQKGVEEANKFLPKGNQLLIDWRLYRCQS</sequence>
<dbReference type="SUPFAM" id="SSF46689">
    <property type="entry name" value="Homeodomain-like"/>
    <property type="match status" value="1"/>
</dbReference>
<evidence type="ECO:0000313" key="4">
    <source>
        <dbReference type="EMBL" id="KAF2291750.1"/>
    </source>
</evidence>
<dbReference type="InterPro" id="IPR009057">
    <property type="entry name" value="Homeodomain-like_sf"/>
</dbReference>
<proteinExistence type="predicted"/>
<feature type="domain" description="Telomere repeat-binding protein 1-6-like ubiquitin-like" evidence="3">
    <location>
        <begin position="365"/>
        <end position="432"/>
    </location>
</feature>
<dbReference type="EMBL" id="JAAGAX010000015">
    <property type="protein sequence ID" value="KAF2291750.1"/>
    <property type="molecule type" value="Genomic_DNA"/>
</dbReference>
<evidence type="ECO:0000256" key="1">
    <source>
        <dbReference type="ARBA" id="ARBA00023125"/>
    </source>
</evidence>
<dbReference type="PANTHER" id="PTHR21717:SF70">
    <property type="entry name" value="TELOMERE REPEAT-BINDING PROTEIN 2-RELATED"/>
    <property type="match status" value="1"/>
</dbReference>
<feature type="region of interest" description="Disordered" evidence="2">
    <location>
        <begin position="204"/>
        <end position="238"/>
    </location>
</feature>
<dbReference type="PANTHER" id="PTHR21717">
    <property type="entry name" value="TELOMERIC REPEAT BINDING PROTEIN"/>
    <property type="match status" value="1"/>
</dbReference>
<dbReference type="CDD" id="cd11660">
    <property type="entry name" value="SANT_TRF"/>
    <property type="match status" value="1"/>
</dbReference>
<protein>
    <recommendedName>
        <fullName evidence="3">Telomere repeat-binding protein 1-6-like ubiquitin-like domain-containing protein</fullName>
    </recommendedName>
</protein>
<reference evidence="4 5" key="1">
    <citation type="journal article" date="2020" name="Mol. Plant">
        <title>The Chromosome-Based Rubber Tree Genome Provides New Insights into Spurge Genome Evolution and Rubber Biosynthesis.</title>
        <authorList>
            <person name="Liu J."/>
            <person name="Shi C."/>
            <person name="Shi C.C."/>
            <person name="Li W."/>
            <person name="Zhang Q.J."/>
            <person name="Zhang Y."/>
            <person name="Li K."/>
            <person name="Lu H.F."/>
            <person name="Shi C."/>
            <person name="Zhu S.T."/>
            <person name="Xiao Z.Y."/>
            <person name="Nan H."/>
            <person name="Yue Y."/>
            <person name="Zhu X.G."/>
            <person name="Wu Y."/>
            <person name="Hong X.N."/>
            <person name="Fan G.Y."/>
            <person name="Tong Y."/>
            <person name="Zhang D."/>
            <person name="Mao C.L."/>
            <person name="Liu Y.L."/>
            <person name="Hao S.J."/>
            <person name="Liu W.Q."/>
            <person name="Lv M.Q."/>
            <person name="Zhang H.B."/>
            <person name="Liu Y."/>
            <person name="Hu-Tang G.R."/>
            <person name="Wang J.P."/>
            <person name="Wang J.H."/>
            <person name="Sun Y.H."/>
            <person name="Ni S.B."/>
            <person name="Chen W.B."/>
            <person name="Zhang X.C."/>
            <person name="Jiao Y.N."/>
            <person name="Eichler E.E."/>
            <person name="Li G.H."/>
            <person name="Liu X."/>
            <person name="Gao L.Z."/>
        </authorList>
    </citation>
    <scope>NUCLEOTIDE SEQUENCE [LARGE SCALE GENOMIC DNA]</scope>
    <source>
        <strain evidence="5">cv. GT1</strain>
        <tissue evidence="4">Leaf</tissue>
    </source>
</reference>
<evidence type="ECO:0000313" key="5">
    <source>
        <dbReference type="Proteomes" id="UP000467840"/>
    </source>
</evidence>
<keyword evidence="1" id="KW-0238">DNA-binding</keyword>
<dbReference type="Proteomes" id="UP000467840">
    <property type="component" value="Chromosome 2"/>
</dbReference>
<name>A0A6A6KRW8_HEVBR</name>
<keyword evidence="5" id="KW-1185">Reference proteome</keyword>
<feature type="compositionally biased region" description="Polar residues" evidence="2">
    <location>
        <begin position="226"/>
        <end position="236"/>
    </location>
</feature>
<dbReference type="AlphaFoldDB" id="A0A6A6KRW8"/>
<evidence type="ECO:0000259" key="3">
    <source>
        <dbReference type="Pfam" id="PF23603"/>
    </source>
</evidence>
<organism evidence="4 5">
    <name type="scientific">Hevea brasiliensis</name>
    <name type="common">Para rubber tree</name>
    <name type="synonym">Siphonia brasiliensis</name>
    <dbReference type="NCBI Taxonomy" id="3981"/>
    <lineage>
        <taxon>Eukaryota</taxon>
        <taxon>Viridiplantae</taxon>
        <taxon>Streptophyta</taxon>
        <taxon>Embryophyta</taxon>
        <taxon>Tracheophyta</taxon>
        <taxon>Spermatophyta</taxon>
        <taxon>Magnoliopsida</taxon>
        <taxon>eudicotyledons</taxon>
        <taxon>Gunneridae</taxon>
        <taxon>Pentapetalae</taxon>
        <taxon>rosids</taxon>
        <taxon>fabids</taxon>
        <taxon>Malpighiales</taxon>
        <taxon>Euphorbiaceae</taxon>
        <taxon>Crotonoideae</taxon>
        <taxon>Micrandreae</taxon>
        <taxon>Hevea</taxon>
    </lineage>
</organism>
<dbReference type="SUPFAM" id="SSF54236">
    <property type="entry name" value="Ubiquitin-like"/>
    <property type="match status" value="1"/>
</dbReference>
<accession>A0A6A6KRW8</accession>
<dbReference type="InterPro" id="IPR029071">
    <property type="entry name" value="Ubiquitin-like_domsf"/>
</dbReference>